<dbReference type="Proteomes" id="UP000626244">
    <property type="component" value="Unassembled WGS sequence"/>
</dbReference>
<keyword evidence="2" id="KW-1185">Reference proteome</keyword>
<proteinExistence type="predicted"/>
<name>A0A8J3F268_9BACI</name>
<evidence type="ECO:0000313" key="1">
    <source>
        <dbReference type="EMBL" id="GGI18067.1"/>
    </source>
</evidence>
<evidence type="ECO:0000313" key="2">
    <source>
        <dbReference type="Proteomes" id="UP000626244"/>
    </source>
</evidence>
<accession>A0A8J3F268</accession>
<organism evidence="1 2">
    <name type="scientific">Gottfriedia solisilvae</name>
    <dbReference type="NCBI Taxonomy" id="1516104"/>
    <lineage>
        <taxon>Bacteria</taxon>
        <taxon>Bacillati</taxon>
        <taxon>Bacillota</taxon>
        <taxon>Bacilli</taxon>
        <taxon>Bacillales</taxon>
        <taxon>Bacillaceae</taxon>
        <taxon>Gottfriedia</taxon>
    </lineage>
</organism>
<dbReference type="AlphaFoldDB" id="A0A8J3F268"/>
<protein>
    <submittedName>
        <fullName evidence="1">Uncharacterized protein</fullName>
    </submittedName>
</protein>
<gene>
    <name evidence="1" type="ORF">GCM10007380_41080</name>
</gene>
<dbReference type="EMBL" id="BMHB01000004">
    <property type="protein sequence ID" value="GGI18067.1"/>
    <property type="molecule type" value="Genomic_DNA"/>
</dbReference>
<reference evidence="2" key="1">
    <citation type="journal article" date="2019" name="Int. J. Syst. Evol. Microbiol.">
        <title>The Global Catalogue of Microorganisms (GCM) 10K type strain sequencing project: providing services to taxonomists for standard genome sequencing and annotation.</title>
        <authorList>
            <consortium name="The Broad Institute Genomics Platform"/>
            <consortium name="The Broad Institute Genome Sequencing Center for Infectious Disease"/>
            <person name="Wu L."/>
            <person name="Ma J."/>
        </authorList>
    </citation>
    <scope>NUCLEOTIDE SEQUENCE [LARGE SCALE GENOMIC DNA]</scope>
    <source>
        <strain evidence="2">CGMCC 1.14993</strain>
    </source>
</reference>
<sequence>MLDQEREINNILLGTAVCFKSELELLELGELISNRIFGGLHFGGLDDHICEEIPAIYIDESILGFQVILYGFREEHYCLDFSLYLSSPRMVGKDILNYDFINNGFREHMKFILKQIPELDVMDE</sequence>
<comment type="caution">
    <text evidence="1">The sequence shown here is derived from an EMBL/GenBank/DDBJ whole genome shotgun (WGS) entry which is preliminary data.</text>
</comment>